<proteinExistence type="predicted"/>
<dbReference type="AlphaFoldDB" id="A0A8J7G6E9"/>
<comment type="caution">
    <text evidence="2">The sequence shown here is derived from an EMBL/GenBank/DDBJ whole genome shotgun (WGS) entry which is preliminary data.</text>
</comment>
<keyword evidence="1" id="KW-1133">Transmembrane helix</keyword>
<evidence type="ECO:0000256" key="1">
    <source>
        <dbReference type="SAM" id="Phobius"/>
    </source>
</evidence>
<feature type="transmembrane region" description="Helical" evidence="1">
    <location>
        <begin position="74"/>
        <end position="103"/>
    </location>
</feature>
<reference evidence="2" key="1">
    <citation type="submission" date="2020-11" db="EMBL/GenBank/DDBJ databases">
        <title>Multidrug resistant novel bacterium Savagea serpentis sp. nov., isolated from the scats of a vine snake (Ahaetulla nasuta).</title>
        <authorList>
            <person name="Venkata Ramana V."/>
            <person name="Vikas Patil S."/>
            <person name="Yogita Lugani V."/>
        </authorList>
    </citation>
    <scope>NUCLEOTIDE SEQUENCE</scope>
    <source>
        <strain evidence="2">SN6</strain>
    </source>
</reference>
<name>A0A8J7G6E9_9BACL</name>
<dbReference type="EMBL" id="JADKPV010000010">
    <property type="protein sequence ID" value="MBF4502262.1"/>
    <property type="molecule type" value="Genomic_DNA"/>
</dbReference>
<protein>
    <submittedName>
        <fullName evidence="2">Uncharacterized protein</fullName>
    </submittedName>
</protein>
<keyword evidence="1" id="KW-0472">Membrane</keyword>
<feature type="transmembrane region" description="Helical" evidence="1">
    <location>
        <begin position="38"/>
        <end position="62"/>
    </location>
</feature>
<accession>A0A8J7G6E9</accession>
<evidence type="ECO:0000313" key="3">
    <source>
        <dbReference type="Proteomes" id="UP000622653"/>
    </source>
</evidence>
<dbReference type="RefSeq" id="WP_194563744.1">
    <property type="nucleotide sequence ID" value="NZ_JADKPV010000010.1"/>
</dbReference>
<gene>
    <name evidence="2" type="ORF">IRY55_12915</name>
</gene>
<keyword evidence="1" id="KW-0812">Transmembrane</keyword>
<evidence type="ECO:0000313" key="2">
    <source>
        <dbReference type="EMBL" id="MBF4502262.1"/>
    </source>
</evidence>
<dbReference type="Proteomes" id="UP000622653">
    <property type="component" value="Unassembled WGS sequence"/>
</dbReference>
<keyword evidence="3" id="KW-1185">Reference proteome</keyword>
<organism evidence="2 3">
    <name type="scientific">Savagea serpentis</name>
    <dbReference type="NCBI Taxonomy" id="2785297"/>
    <lineage>
        <taxon>Bacteria</taxon>
        <taxon>Bacillati</taxon>
        <taxon>Bacillota</taxon>
        <taxon>Bacilli</taxon>
        <taxon>Bacillales</taxon>
        <taxon>Caryophanaceae</taxon>
        <taxon>Savagea</taxon>
    </lineage>
</organism>
<sequence>MNLIKKEILTLLSLLCAIGVFLMSSAFQSMAYWGNDSTWYWVGVVFTYFLELIGIVFLVFAIKRKTRVNGESKSSLLIFGILTSVTLLIGGFLWTTFVIIAGISGI</sequence>